<evidence type="ECO:0000259" key="2">
    <source>
        <dbReference type="SMART" id="SM00458"/>
    </source>
</evidence>
<sequence>MTRIRKALAAVAVGLVGLAGGFVGTGPATAATTWTTWVSVLKPAGATDTKVLEFNGLFDGAPGIIRQRNGGNFQLFTMTLKTATSDSAGIYELKNKVTGGCLDMAIDGPVGNGTRVQQWECTGASNQRWVARPVVSGNNWVKLVNVRSGLCLDVTNVSYTDYATLQVWQCSGNWNQRWNIY</sequence>
<dbReference type="InterPro" id="IPR000772">
    <property type="entry name" value="Ricin_B_lectin"/>
</dbReference>
<dbReference type="AlphaFoldDB" id="A0A2T0KHK9"/>
<organism evidence="3 4">
    <name type="scientific">Actinoplanes italicus</name>
    <dbReference type="NCBI Taxonomy" id="113567"/>
    <lineage>
        <taxon>Bacteria</taxon>
        <taxon>Bacillati</taxon>
        <taxon>Actinomycetota</taxon>
        <taxon>Actinomycetes</taxon>
        <taxon>Micromonosporales</taxon>
        <taxon>Micromonosporaceae</taxon>
        <taxon>Actinoplanes</taxon>
    </lineage>
</organism>
<dbReference type="GO" id="GO:0030246">
    <property type="term" value="F:carbohydrate binding"/>
    <property type="evidence" value="ECO:0007669"/>
    <property type="project" value="UniProtKB-KW"/>
</dbReference>
<reference evidence="3 4" key="1">
    <citation type="submission" date="2018-03" db="EMBL/GenBank/DDBJ databases">
        <title>Genomic Encyclopedia of Archaeal and Bacterial Type Strains, Phase II (KMG-II): from individual species to whole genera.</title>
        <authorList>
            <person name="Goeker M."/>
        </authorList>
    </citation>
    <scope>NUCLEOTIDE SEQUENCE [LARGE SCALE GENOMIC DNA]</scope>
    <source>
        <strain evidence="3 4">DSM 43146</strain>
    </source>
</reference>
<dbReference type="Proteomes" id="UP000239415">
    <property type="component" value="Unassembled WGS sequence"/>
</dbReference>
<dbReference type="RefSeq" id="WP_170153830.1">
    <property type="nucleotide sequence ID" value="NZ_BOMO01000022.1"/>
</dbReference>
<keyword evidence="4" id="KW-1185">Reference proteome</keyword>
<dbReference type="Pfam" id="PF00652">
    <property type="entry name" value="Ricin_B_lectin"/>
    <property type="match status" value="1"/>
</dbReference>
<evidence type="ECO:0000313" key="3">
    <source>
        <dbReference type="EMBL" id="PRX22922.1"/>
    </source>
</evidence>
<dbReference type="EMBL" id="PVMZ01000004">
    <property type="protein sequence ID" value="PRX22922.1"/>
    <property type="molecule type" value="Genomic_DNA"/>
</dbReference>
<proteinExistence type="predicted"/>
<keyword evidence="3" id="KW-0430">Lectin</keyword>
<dbReference type="Gene3D" id="2.80.10.50">
    <property type="match status" value="1"/>
</dbReference>
<feature type="domain" description="Ricin B lectin" evidence="2">
    <location>
        <begin position="34"/>
        <end position="181"/>
    </location>
</feature>
<keyword evidence="1" id="KW-0732">Signal</keyword>
<dbReference type="PROSITE" id="PS50231">
    <property type="entry name" value="RICIN_B_LECTIN"/>
    <property type="match status" value="1"/>
</dbReference>
<feature type="chain" id="PRO_5015485418" evidence="1">
    <location>
        <begin position="31"/>
        <end position="181"/>
    </location>
</feature>
<gene>
    <name evidence="3" type="ORF">CLV67_104450</name>
</gene>
<dbReference type="InterPro" id="IPR035992">
    <property type="entry name" value="Ricin_B-like_lectins"/>
</dbReference>
<evidence type="ECO:0000256" key="1">
    <source>
        <dbReference type="SAM" id="SignalP"/>
    </source>
</evidence>
<dbReference type="SMART" id="SM00458">
    <property type="entry name" value="RICIN"/>
    <property type="match status" value="1"/>
</dbReference>
<dbReference type="SUPFAM" id="SSF50370">
    <property type="entry name" value="Ricin B-like lectins"/>
    <property type="match status" value="1"/>
</dbReference>
<feature type="signal peptide" evidence="1">
    <location>
        <begin position="1"/>
        <end position="30"/>
    </location>
</feature>
<protein>
    <submittedName>
        <fullName evidence="3">Ricin-type beta-trefoil lectin protein</fullName>
    </submittedName>
</protein>
<evidence type="ECO:0000313" key="4">
    <source>
        <dbReference type="Proteomes" id="UP000239415"/>
    </source>
</evidence>
<dbReference type="CDD" id="cd00161">
    <property type="entry name" value="beta-trefoil_Ricin-like"/>
    <property type="match status" value="1"/>
</dbReference>
<name>A0A2T0KHK9_9ACTN</name>
<comment type="caution">
    <text evidence="3">The sequence shown here is derived from an EMBL/GenBank/DDBJ whole genome shotgun (WGS) entry which is preliminary data.</text>
</comment>
<accession>A0A2T0KHK9</accession>